<keyword evidence="1" id="KW-1133">Transmembrane helix</keyword>
<keyword evidence="1" id="KW-0812">Transmembrane</keyword>
<evidence type="ECO:0000256" key="1">
    <source>
        <dbReference type="SAM" id="Phobius"/>
    </source>
</evidence>
<accession>A0A0P1I3B3</accession>
<evidence type="ECO:0008006" key="4">
    <source>
        <dbReference type="Google" id="ProtNLM"/>
    </source>
</evidence>
<keyword evidence="1" id="KW-0472">Membrane</keyword>
<dbReference type="RefSeq" id="WP_058309963.1">
    <property type="nucleotide sequence ID" value="NZ_CANLZE010000001.1"/>
</dbReference>
<gene>
    <name evidence="2" type="ORF">PH7735_00768</name>
</gene>
<proteinExistence type="predicted"/>
<keyword evidence="3" id="KW-1185">Reference proteome</keyword>
<evidence type="ECO:0000313" key="3">
    <source>
        <dbReference type="Proteomes" id="UP000051870"/>
    </source>
</evidence>
<dbReference type="Proteomes" id="UP000051870">
    <property type="component" value="Unassembled WGS sequence"/>
</dbReference>
<feature type="transmembrane region" description="Helical" evidence="1">
    <location>
        <begin position="147"/>
        <end position="168"/>
    </location>
</feature>
<organism evidence="2 3">
    <name type="scientific">Shimia thalassica</name>
    <dbReference type="NCBI Taxonomy" id="1715693"/>
    <lineage>
        <taxon>Bacteria</taxon>
        <taxon>Pseudomonadati</taxon>
        <taxon>Pseudomonadota</taxon>
        <taxon>Alphaproteobacteria</taxon>
        <taxon>Rhodobacterales</taxon>
        <taxon>Roseobacteraceae</taxon>
    </lineage>
</organism>
<feature type="transmembrane region" description="Helical" evidence="1">
    <location>
        <begin position="76"/>
        <end position="93"/>
    </location>
</feature>
<dbReference type="EMBL" id="CYTW01000001">
    <property type="protein sequence ID" value="CUJ87456.1"/>
    <property type="molecule type" value="Genomic_DNA"/>
</dbReference>
<dbReference type="STRING" id="1715693.PH7735_00768"/>
<reference evidence="3" key="1">
    <citation type="submission" date="2015-09" db="EMBL/GenBank/DDBJ databases">
        <authorList>
            <person name="Rodrigo-Torres Lidia"/>
            <person name="Arahal R.David."/>
        </authorList>
    </citation>
    <scope>NUCLEOTIDE SEQUENCE [LARGE SCALE GENOMIC DNA]</scope>
    <source>
        <strain evidence="3">CECT 7735</strain>
    </source>
</reference>
<feature type="transmembrane region" description="Helical" evidence="1">
    <location>
        <begin position="7"/>
        <end position="31"/>
    </location>
</feature>
<protein>
    <recommendedName>
        <fullName evidence="4">Integral membrane protein</fullName>
    </recommendedName>
</protein>
<sequence>MSTYTKALIALSAVTLVMYSSLVATGVWHLVLGPDHLPPFDLRVLGYTYFDARAYLSLLTPEQAALYVGTLRKMDTIFPLLMGLWIGMCLWGVTRNLHPWSRLILLIAPASFTVMDLCENALIAEMVRSGPDALERDLVALASAYTMSKYVTLFVAFGLLLVMIVRTVGATGGKTKP</sequence>
<dbReference type="GeneID" id="83879843"/>
<name>A0A0P1I3B3_9RHOB</name>
<dbReference type="AlphaFoldDB" id="A0A0P1I3B3"/>
<evidence type="ECO:0000313" key="2">
    <source>
        <dbReference type="EMBL" id="CUJ87456.1"/>
    </source>
</evidence>